<name>A0A1I1ZIU2_9GAMM</name>
<gene>
    <name evidence="4" type="ORF">SAMN02799615_00732</name>
</gene>
<proteinExistence type="predicted"/>
<accession>A0A1I1ZIU2</accession>
<protein>
    <recommendedName>
        <fullName evidence="3">Phosphodiester glycosidase domain-containing protein</fullName>
    </recommendedName>
</protein>
<evidence type="ECO:0000313" key="5">
    <source>
        <dbReference type="Proteomes" id="UP000199477"/>
    </source>
</evidence>
<feature type="chain" id="PRO_5011681257" description="Phosphodiester glycosidase domain-containing protein" evidence="2">
    <location>
        <begin position="22"/>
        <end position="414"/>
    </location>
</feature>
<evidence type="ECO:0000259" key="3">
    <source>
        <dbReference type="Pfam" id="PF09992"/>
    </source>
</evidence>
<feature type="domain" description="Phosphodiester glycosidase" evidence="3">
    <location>
        <begin position="213"/>
        <end position="408"/>
    </location>
</feature>
<keyword evidence="2" id="KW-0732">Signal</keyword>
<feature type="signal peptide" evidence="2">
    <location>
        <begin position="1"/>
        <end position="21"/>
    </location>
</feature>
<feature type="region of interest" description="Disordered" evidence="1">
    <location>
        <begin position="389"/>
        <end position="414"/>
    </location>
</feature>
<dbReference type="AlphaFoldDB" id="A0A1I1ZIU2"/>
<dbReference type="EMBL" id="FONH01000002">
    <property type="protein sequence ID" value="SFE31585.1"/>
    <property type="molecule type" value="Genomic_DNA"/>
</dbReference>
<evidence type="ECO:0000256" key="1">
    <source>
        <dbReference type="SAM" id="MobiDB-lite"/>
    </source>
</evidence>
<dbReference type="RefSeq" id="WP_051549040.1">
    <property type="nucleotide sequence ID" value="NZ_FONH01000002.1"/>
</dbReference>
<organism evidence="4 5">
    <name type="scientific">Dyella marensis</name>
    <dbReference type="NCBI Taxonomy" id="500610"/>
    <lineage>
        <taxon>Bacteria</taxon>
        <taxon>Pseudomonadati</taxon>
        <taxon>Pseudomonadota</taxon>
        <taxon>Gammaproteobacteria</taxon>
        <taxon>Lysobacterales</taxon>
        <taxon>Rhodanobacteraceae</taxon>
        <taxon>Dyella</taxon>
    </lineage>
</organism>
<dbReference type="PANTHER" id="PTHR40446">
    <property type="entry name" value="N-ACETYLGLUCOSAMINE-1-PHOSPHODIESTER ALPHA-N-ACETYLGLUCOSAMINIDASE"/>
    <property type="match status" value="1"/>
</dbReference>
<dbReference type="PANTHER" id="PTHR40446:SF2">
    <property type="entry name" value="N-ACETYLGLUCOSAMINE-1-PHOSPHODIESTER ALPHA-N-ACETYLGLUCOSAMINIDASE"/>
    <property type="match status" value="1"/>
</dbReference>
<keyword evidence="5" id="KW-1185">Reference proteome</keyword>
<sequence>MRSDFRRAVLAACLAATFAHADDVPPTKVAVPAIPVIADATCWNAQPHDVVAALRQCARKGVQAVTLPVRRGPDGAPYAASSYARTACQPGTDCVPLADALALKPAPALLLQTSPALLDEVQAAVLRADAAGRVQVQPMLERPIGDAAPDTIAPGLSYWHVARTAPRPMMLHVLEIDLSTPGLSFVVTPGAPANGGEFVAEKTSSFARREHLAAAINATYFLPFDGGHLLDKPYVPAAGQAVTVDGVSIAQGHQDSGYANADPRSNGSLCLHGQRVAITLRACPAGTTDAVGAGPVLLLDGKTQPLEAKRREYYLDTEPRTAIGIDKAHRRMWWVVVDGRQAGYSEGITLPELTALLRELGADSAMNLDGGGSSTMVLRRDGKPAVVNSPIHTGIPGRERPVGNHLGLRLDAAP</sequence>
<dbReference type="Proteomes" id="UP000199477">
    <property type="component" value="Unassembled WGS sequence"/>
</dbReference>
<dbReference type="STRING" id="500610.SAMN02799615_00732"/>
<dbReference type="InterPro" id="IPR018711">
    <property type="entry name" value="NAGPA"/>
</dbReference>
<reference evidence="5" key="1">
    <citation type="submission" date="2016-10" db="EMBL/GenBank/DDBJ databases">
        <authorList>
            <person name="Varghese N."/>
            <person name="Submissions S."/>
        </authorList>
    </citation>
    <scope>NUCLEOTIDE SEQUENCE [LARGE SCALE GENOMIC DNA]</scope>
    <source>
        <strain evidence="5">UNC178MFTsu3.1</strain>
    </source>
</reference>
<dbReference type="Pfam" id="PF09992">
    <property type="entry name" value="NAGPA"/>
    <property type="match status" value="1"/>
</dbReference>
<evidence type="ECO:0000313" key="4">
    <source>
        <dbReference type="EMBL" id="SFE31585.1"/>
    </source>
</evidence>
<evidence type="ECO:0000256" key="2">
    <source>
        <dbReference type="SAM" id="SignalP"/>
    </source>
</evidence>